<dbReference type="SMART" id="SM00584">
    <property type="entry name" value="TLDc"/>
    <property type="match status" value="1"/>
</dbReference>
<comment type="similarity">
    <text evidence="3">Belongs to the RTC5 family.</text>
</comment>
<gene>
    <name evidence="7" type="ORF">SOCG_00149</name>
</gene>
<dbReference type="InterPro" id="IPR006571">
    <property type="entry name" value="TLDc_dom"/>
</dbReference>
<dbReference type="Proteomes" id="UP000016088">
    <property type="component" value="Unassembled WGS sequence"/>
</dbReference>
<evidence type="ECO:0000259" key="6">
    <source>
        <dbReference type="PROSITE" id="PS51886"/>
    </source>
</evidence>
<dbReference type="eggNOG" id="ENOG502QV3R">
    <property type="taxonomic scope" value="Eukaryota"/>
</dbReference>
<protein>
    <recommendedName>
        <fullName evidence="4">Restriction of telomere capping protein 5</fullName>
    </recommendedName>
</protein>
<dbReference type="Pfam" id="PF07534">
    <property type="entry name" value="TLD"/>
    <property type="match status" value="1"/>
</dbReference>
<dbReference type="OrthoDB" id="289228at2759"/>
<dbReference type="PROSITE" id="PS51886">
    <property type="entry name" value="TLDC"/>
    <property type="match status" value="1"/>
</dbReference>
<evidence type="ECO:0000313" key="8">
    <source>
        <dbReference type="Proteomes" id="UP000016088"/>
    </source>
</evidence>
<dbReference type="PANTHER" id="PTHR23354">
    <property type="entry name" value="NUCLEOLAR PROTEIN 7/ESTROGEN RECEPTOR COACTIVATOR-RELATED"/>
    <property type="match status" value="1"/>
</dbReference>
<name>S9RE71_SCHOY</name>
<sequence>MKNIKALLGRTEDSPRLLKPYMQETSALLKNFNPLERYNLKLNFNALASFENGEKVWTEDAFVTFFGIPDTLQLSSFFYRAACNFGSHHRNGCLTFSALTRFLACITERHQKIWSEDKRLSLIFESWCDTIPQENKGILNEVYDLKTVKDVGKNTSDVKNTPRMRITNFHRICVLALCIVDLQPGESIGNHISKFSTPHFKKAEKVADILICGVRKDGFSSLLLFDDFITFLYENPFFLNHIGCLFDYIFYSHPHVRPAEIDEFCFSTFSVLDSLLYAQLRLCIPDFSFNYKNLISLFNSNDHGYSMSSIESRVLNFNEPTILLFKGHRISERKRNSRQLTFEKKYPKKYSNDPHQCTKRLDLFENHKSEEEFPIVLGAYITTPWKQSQSEFFGNSNSFLFQLRPRHQVFRATKTDSSFCIFDKTLGICFGLRRNHVTNDLLVESPGVTMLIDDSLEYGFFRHAGHGAFEEGKQLTGALFEERFLIHNLEVIGIKQSCNLENSIKLGK</sequence>
<dbReference type="PANTHER" id="PTHR23354:SF130">
    <property type="entry name" value="RESTRICTION OF TELOMERE CAPPING PROTEIN 5"/>
    <property type="match status" value="1"/>
</dbReference>
<proteinExistence type="inferred from homology"/>
<feature type="domain" description="TLDc" evidence="6">
    <location>
        <begin position="270"/>
        <end position="495"/>
    </location>
</feature>
<dbReference type="HOGENOM" id="CLU_533359_0_0_1"/>
<evidence type="ECO:0000256" key="4">
    <source>
        <dbReference type="ARBA" id="ARBA00015163"/>
    </source>
</evidence>
<dbReference type="GO" id="GO:0005634">
    <property type="term" value="C:nucleus"/>
    <property type="evidence" value="ECO:0007669"/>
    <property type="project" value="TreeGrafter"/>
</dbReference>
<evidence type="ECO:0000256" key="5">
    <source>
        <dbReference type="ARBA" id="ARBA00022490"/>
    </source>
</evidence>
<dbReference type="VEuPathDB" id="FungiDB:SOCG_00149"/>
<evidence type="ECO:0000256" key="2">
    <source>
        <dbReference type="ARBA" id="ARBA00004496"/>
    </source>
</evidence>
<accession>S9RE71</accession>
<organism evidence="7 8">
    <name type="scientific">Schizosaccharomyces octosporus (strain yFS286)</name>
    <name type="common">Fission yeast</name>
    <name type="synonym">Octosporomyces octosporus</name>
    <dbReference type="NCBI Taxonomy" id="483514"/>
    <lineage>
        <taxon>Eukaryota</taxon>
        <taxon>Fungi</taxon>
        <taxon>Dikarya</taxon>
        <taxon>Ascomycota</taxon>
        <taxon>Taphrinomycotina</taxon>
        <taxon>Schizosaccharomycetes</taxon>
        <taxon>Schizosaccharomycetales</taxon>
        <taxon>Schizosaccharomycetaceae</taxon>
        <taxon>Schizosaccharomyces</taxon>
    </lineage>
</organism>
<reference evidence="7 8" key="1">
    <citation type="journal article" date="2011" name="Science">
        <title>Comparative functional genomics of the fission yeasts.</title>
        <authorList>
            <person name="Rhind N."/>
            <person name="Chen Z."/>
            <person name="Yassour M."/>
            <person name="Thompson D.A."/>
            <person name="Haas B.J."/>
            <person name="Habib N."/>
            <person name="Wapinski I."/>
            <person name="Roy S."/>
            <person name="Lin M.F."/>
            <person name="Heiman D.I."/>
            <person name="Young S.K."/>
            <person name="Furuya K."/>
            <person name="Guo Y."/>
            <person name="Pidoux A."/>
            <person name="Chen H.M."/>
            <person name="Robbertse B."/>
            <person name="Goldberg J.M."/>
            <person name="Aoki K."/>
            <person name="Bayne E.H."/>
            <person name="Berlin A.M."/>
            <person name="Desjardins C.A."/>
            <person name="Dobbs E."/>
            <person name="Dukaj L."/>
            <person name="Fan L."/>
            <person name="FitzGerald M.G."/>
            <person name="French C."/>
            <person name="Gujja S."/>
            <person name="Hansen K."/>
            <person name="Keifenheim D."/>
            <person name="Levin J.Z."/>
            <person name="Mosher R.A."/>
            <person name="Mueller C.A."/>
            <person name="Pfiffner J."/>
            <person name="Priest M."/>
            <person name="Russ C."/>
            <person name="Smialowska A."/>
            <person name="Swoboda P."/>
            <person name="Sykes S.M."/>
            <person name="Vaughn M."/>
            <person name="Vengrova S."/>
            <person name="Yoder R."/>
            <person name="Zeng Q."/>
            <person name="Allshire R."/>
            <person name="Baulcombe D."/>
            <person name="Birren B.W."/>
            <person name="Brown W."/>
            <person name="Ekwall K."/>
            <person name="Kellis M."/>
            <person name="Leatherwood J."/>
            <person name="Levin H."/>
            <person name="Margalit H."/>
            <person name="Martienssen R."/>
            <person name="Nieduszynski C.A."/>
            <person name="Spatafora J.W."/>
            <person name="Friedman N."/>
            <person name="Dalgaard J.Z."/>
            <person name="Baumann P."/>
            <person name="Niki H."/>
            <person name="Regev A."/>
            <person name="Nusbaum C."/>
        </authorList>
    </citation>
    <scope>NUCLEOTIDE SEQUENCE [LARGE SCALE GENOMIC DNA]</scope>
    <source>
        <strain evidence="8">yFS286</strain>
    </source>
</reference>
<dbReference type="GO" id="GO:0006979">
    <property type="term" value="P:response to oxidative stress"/>
    <property type="evidence" value="ECO:0007669"/>
    <property type="project" value="TreeGrafter"/>
</dbReference>
<comment type="function">
    <text evidence="1">May be involved in a process influencing telomere capping.</text>
</comment>
<evidence type="ECO:0000256" key="1">
    <source>
        <dbReference type="ARBA" id="ARBA00002738"/>
    </source>
</evidence>
<dbReference type="GO" id="GO:0005737">
    <property type="term" value="C:cytoplasm"/>
    <property type="evidence" value="ECO:0007669"/>
    <property type="project" value="UniProtKB-SubCell"/>
</dbReference>
<keyword evidence="8" id="KW-1185">Reference proteome</keyword>
<evidence type="ECO:0000313" key="7">
    <source>
        <dbReference type="EMBL" id="EPX72384.1"/>
    </source>
</evidence>
<dbReference type="GeneID" id="25029133"/>
<keyword evidence="5" id="KW-0963">Cytoplasm</keyword>
<dbReference type="EMBL" id="KE503207">
    <property type="protein sequence ID" value="EPX72384.1"/>
    <property type="molecule type" value="Genomic_DNA"/>
</dbReference>
<evidence type="ECO:0000256" key="3">
    <source>
        <dbReference type="ARBA" id="ARBA00006731"/>
    </source>
</evidence>
<dbReference type="RefSeq" id="XP_013018023.1">
    <property type="nucleotide sequence ID" value="XM_013162569.1"/>
</dbReference>
<dbReference type="OMA" id="AYITTPW"/>
<dbReference type="AlphaFoldDB" id="S9RE71"/>
<comment type="subcellular location">
    <subcellularLocation>
        <location evidence="2">Cytoplasm</location>
    </subcellularLocation>
</comment>